<dbReference type="GO" id="GO:0009279">
    <property type="term" value="C:cell outer membrane"/>
    <property type="evidence" value="ECO:0007669"/>
    <property type="project" value="TreeGrafter"/>
</dbReference>
<evidence type="ECO:0000259" key="2">
    <source>
        <dbReference type="Pfam" id="PF19838"/>
    </source>
</evidence>
<dbReference type="PANTHER" id="PTHR30189:SF1">
    <property type="entry name" value="LPS-ASSEMBLY PROTEIN LPTD"/>
    <property type="match status" value="1"/>
</dbReference>
<gene>
    <name evidence="3" type="ORF">ENL01_03710</name>
</gene>
<evidence type="ECO:0000313" key="3">
    <source>
        <dbReference type="EMBL" id="HHE07981.1"/>
    </source>
</evidence>
<feature type="non-terminal residue" evidence="3">
    <location>
        <position position="576"/>
    </location>
</feature>
<feature type="region of interest" description="Disordered" evidence="1">
    <location>
        <begin position="18"/>
        <end position="46"/>
    </location>
</feature>
<accession>A0A7C5DDE7</accession>
<dbReference type="Proteomes" id="UP000886059">
    <property type="component" value="Unassembled WGS sequence"/>
</dbReference>
<proteinExistence type="predicted"/>
<dbReference type="PANTHER" id="PTHR30189">
    <property type="entry name" value="LPS-ASSEMBLY PROTEIN"/>
    <property type="match status" value="1"/>
</dbReference>
<dbReference type="GO" id="GO:1990351">
    <property type="term" value="C:transporter complex"/>
    <property type="evidence" value="ECO:0007669"/>
    <property type="project" value="TreeGrafter"/>
</dbReference>
<dbReference type="Pfam" id="PF19838">
    <property type="entry name" value="LptD_2"/>
    <property type="match status" value="1"/>
</dbReference>
<name>A0A7C5DDE7_9CHLB</name>
<organism evidence="3">
    <name type="scientific">Chlorobaculum parvum</name>
    <dbReference type="NCBI Taxonomy" id="274539"/>
    <lineage>
        <taxon>Bacteria</taxon>
        <taxon>Pseudomonadati</taxon>
        <taxon>Chlorobiota</taxon>
        <taxon>Chlorobiia</taxon>
        <taxon>Chlorobiales</taxon>
        <taxon>Chlorobiaceae</taxon>
        <taxon>Chlorobaculum</taxon>
    </lineage>
</organism>
<dbReference type="AlphaFoldDB" id="A0A7C5DDE7"/>
<protein>
    <submittedName>
        <fullName evidence="3">LPS-assembly protein LptD</fullName>
    </submittedName>
</protein>
<dbReference type="InterPro" id="IPR050218">
    <property type="entry name" value="LptD"/>
</dbReference>
<feature type="domain" description="LPS-assembly protein LptD central" evidence="2">
    <location>
        <begin position="195"/>
        <end position="565"/>
    </location>
</feature>
<reference evidence="3" key="1">
    <citation type="journal article" date="2020" name="mSystems">
        <title>Genome- and Community-Level Interaction Insights into Carbon Utilization and Element Cycling Functions of Hydrothermarchaeota in Hydrothermal Sediment.</title>
        <authorList>
            <person name="Zhou Z."/>
            <person name="Liu Y."/>
            <person name="Xu W."/>
            <person name="Pan J."/>
            <person name="Luo Z.H."/>
            <person name="Li M."/>
        </authorList>
    </citation>
    <scope>NUCLEOTIDE SEQUENCE [LARGE SCALE GENOMIC DNA]</scope>
    <source>
        <strain evidence="3">HyVt-628</strain>
    </source>
</reference>
<dbReference type="InterPro" id="IPR045659">
    <property type="entry name" value="LptD_2"/>
</dbReference>
<feature type="compositionally biased region" description="Basic and acidic residues" evidence="1">
    <location>
        <begin position="36"/>
        <end position="46"/>
    </location>
</feature>
<dbReference type="EMBL" id="DRSK01000206">
    <property type="protein sequence ID" value="HHE07981.1"/>
    <property type="molecule type" value="Genomic_DNA"/>
</dbReference>
<evidence type="ECO:0000256" key="1">
    <source>
        <dbReference type="SAM" id="MobiDB-lite"/>
    </source>
</evidence>
<sequence length="576" mass="64824">MVLLLVQAAEGITPLYAGEQLTGNSGKSGAAASQPEEPRRKKDKLDSTVVYTAQDSLSYNLDKRTIELSGKAQVQYKDIRIEGPTITVEQTKGTAHTSASRDSLGHVRELPKFTDKDGSFNAETMTYNYKTRYGSASAVTSNEELGIFSGKKVEQMPSGELHIEEGIYTTCDLEEPHYWFWGKHMTIIPGDRLISRPFIMYIHPEIFHTRLPVIPIIALPWMSVPISNKRASGLLFPRIGHRSGRGVYLSNLGYFWAINDYADLRIEGDVSFNGSWRLGERVRYKQGEMFSGMIQGEYERVVLNNPGDPDYARYINRNLRVIHHQSFDPTAQLDVNLHYLDGNRYYELNSIDPESIVTQQATSYASFSKSWDEGHRVLTMGYQRVDDLVNGDLTQKTTALLYQDRIYPFRTKGSEPSSGWRSRFSIQPSLSVSAEFVDDASGSSDLYIGNAGLDMDYQQEFAPGYKALFTQGVNVQGQRKIMSAQDDLNGTRIELPFTIQSTLFKYLHLTPSLTFTHYRVNSTVQEYYDSVSNSVVTQTIHQPAEYSTTVFSLAAQARLYGVLDTGFLEKTVGLKA</sequence>
<dbReference type="Gene3D" id="2.60.450.10">
    <property type="entry name" value="Lipopolysaccharide (LPS) transport protein A like domain"/>
    <property type="match status" value="1"/>
</dbReference>
<comment type="caution">
    <text evidence="3">The sequence shown here is derived from an EMBL/GenBank/DDBJ whole genome shotgun (WGS) entry which is preliminary data.</text>
</comment>